<proteinExistence type="inferred from homology"/>
<dbReference type="InterPro" id="IPR018076">
    <property type="entry name" value="T2SS_GspF_dom"/>
</dbReference>
<dbReference type="PANTHER" id="PTHR30012">
    <property type="entry name" value="GENERAL SECRETION PATHWAY PROTEIN"/>
    <property type="match status" value="1"/>
</dbReference>
<dbReference type="Pfam" id="PF00482">
    <property type="entry name" value="T2SSF"/>
    <property type="match status" value="2"/>
</dbReference>
<keyword evidence="6 8" id="KW-1133">Transmembrane helix</keyword>
<organism evidence="10 11">
    <name type="scientific">Thauera linaloolentis (strain DSM 12138 / JCM 21573 / CCUG 41526 / CIP 105981 / IAM 15112 / NBRC 102519 / 47Lol)</name>
    <dbReference type="NCBI Taxonomy" id="1123367"/>
    <lineage>
        <taxon>Bacteria</taxon>
        <taxon>Pseudomonadati</taxon>
        <taxon>Pseudomonadota</taxon>
        <taxon>Betaproteobacteria</taxon>
        <taxon>Rhodocyclales</taxon>
        <taxon>Zoogloeaceae</taxon>
        <taxon>Thauera</taxon>
    </lineage>
</organism>
<feature type="transmembrane region" description="Helical" evidence="8">
    <location>
        <begin position="208"/>
        <end position="227"/>
    </location>
</feature>
<evidence type="ECO:0000256" key="1">
    <source>
        <dbReference type="ARBA" id="ARBA00004429"/>
    </source>
</evidence>
<evidence type="ECO:0000313" key="11">
    <source>
        <dbReference type="Proteomes" id="UP000013232"/>
    </source>
</evidence>
<evidence type="ECO:0000256" key="7">
    <source>
        <dbReference type="ARBA" id="ARBA00023136"/>
    </source>
</evidence>
<evidence type="ECO:0000256" key="8">
    <source>
        <dbReference type="SAM" id="Phobius"/>
    </source>
</evidence>
<evidence type="ECO:0000256" key="5">
    <source>
        <dbReference type="ARBA" id="ARBA00022692"/>
    </source>
</evidence>
<evidence type="ECO:0000256" key="6">
    <source>
        <dbReference type="ARBA" id="ARBA00022989"/>
    </source>
</evidence>
<dbReference type="InterPro" id="IPR042094">
    <property type="entry name" value="T2SS_GspF_sf"/>
</dbReference>
<gene>
    <name evidence="10" type="ORF">C666_07165</name>
</gene>
<dbReference type="PRINTS" id="PR00812">
    <property type="entry name" value="BCTERIALGSPF"/>
</dbReference>
<dbReference type="Gene3D" id="1.20.81.30">
    <property type="entry name" value="Type II secretion system (T2SS), domain F"/>
    <property type="match status" value="2"/>
</dbReference>
<reference evidence="10 11" key="1">
    <citation type="submission" date="2012-09" db="EMBL/GenBank/DDBJ databases">
        <title>Draft Genome Sequences of 6 Strains from Genus Thauera.</title>
        <authorList>
            <person name="Liu B."/>
            <person name="Shapleigh J.P."/>
            <person name="Frostegard A.H."/>
        </authorList>
    </citation>
    <scope>NUCLEOTIDE SEQUENCE [LARGE SCALE GENOMIC DNA]</scope>
    <source>
        <strain evidence="11">47Lol / DSM 12138</strain>
    </source>
</reference>
<keyword evidence="5 8" id="KW-0812">Transmembrane</keyword>
<keyword evidence="4" id="KW-0997">Cell inner membrane</keyword>
<feature type="transmembrane region" description="Helical" evidence="8">
    <location>
        <begin position="154"/>
        <end position="177"/>
    </location>
</feature>
<dbReference type="eggNOG" id="COG1459">
    <property type="taxonomic scope" value="Bacteria"/>
</dbReference>
<evidence type="ECO:0000259" key="9">
    <source>
        <dbReference type="Pfam" id="PF00482"/>
    </source>
</evidence>
<feature type="transmembrane region" description="Helical" evidence="8">
    <location>
        <begin position="362"/>
        <end position="383"/>
    </location>
</feature>
<dbReference type="Proteomes" id="UP000013232">
    <property type="component" value="Unassembled WGS sequence"/>
</dbReference>
<comment type="caution">
    <text evidence="10">The sequence shown here is derived from an EMBL/GenBank/DDBJ whole genome shotgun (WGS) entry which is preliminary data.</text>
</comment>
<dbReference type="PANTHER" id="PTHR30012:SF0">
    <property type="entry name" value="TYPE II SECRETION SYSTEM PROTEIN F-RELATED"/>
    <property type="match status" value="1"/>
</dbReference>
<keyword evidence="7 8" id="KW-0472">Membrane</keyword>
<dbReference type="STRING" id="1123367.GCA_000621305_02142"/>
<comment type="similarity">
    <text evidence="2">Belongs to the GSP F family.</text>
</comment>
<dbReference type="AlphaFoldDB" id="N6Z3P0"/>
<dbReference type="FunFam" id="1.20.81.30:FF:000001">
    <property type="entry name" value="Type II secretion system protein F"/>
    <property type="match status" value="1"/>
</dbReference>
<name>N6Z3P0_THAL4</name>
<feature type="domain" description="Type II secretion system protein GspF" evidence="9">
    <location>
        <begin position="259"/>
        <end position="380"/>
    </location>
</feature>
<keyword evidence="3" id="KW-1003">Cell membrane</keyword>
<sequence length="391" mass="42071">MAADGRMLRGDLDAADLSDLETRLLGQGLVFINGEPRRTPGLPGRRLPRRELIHFCFHLEQLLAAGVPPFESLGALRDATTHPRMRMVVATLLADIERGQPMSEAAARQPAVFPSATVALLRAGEQAGRLPEAVRDIGAALEHEDELVGYARRIAIYPAIVAFLMLLALVVALVHVVPELEKLFRSSGQTLPLQTRLLIGLSHLVTQAWWALLGIAALAFGGARWTLARSESARTRLHRLLLRLPIAGEIQTKLALARFAGVLATLYASGITIIDALRITQDAAGNLALRDALRHASHQIEQGHTVSAAFGASGLFPPLVERMLKVGEQTGGLDRALGNVATIYRRDVADAVGRLQAAIEPALTLAMGGLLLWIATAVLGPIYDIITRLPV</sequence>
<protein>
    <submittedName>
        <fullName evidence="10">Type II secretion system protein</fullName>
    </submittedName>
</protein>
<dbReference type="EMBL" id="AMXE01000018">
    <property type="protein sequence ID" value="ENO89222.1"/>
    <property type="molecule type" value="Genomic_DNA"/>
</dbReference>
<accession>N6Z3P0</accession>
<dbReference type="GO" id="GO:0005886">
    <property type="term" value="C:plasma membrane"/>
    <property type="evidence" value="ECO:0007669"/>
    <property type="project" value="UniProtKB-SubCell"/>
</dbReference>
<evidence type="ECO:0000256" key="2">
    <source>
        <dbReference type="ARBA" id="ARBA00005745"/>
    </source>
</evidence>
<evidence type="ECO:0000256" key="4">
    <source>
        <dbReference type="ARBA" id="ARBA00022519"/>
    </source>
</evidence>
<evidence type="ECO:0000256" key="3">
    <source>
        <dbReference type="ARBA" id="ARBA00022475"/>
    </source>
</evidence>
<comment type="subcellular location">
    <subcellularLocation>
        <location evidence="1">Cell inner membrane</location>
        <topology evidence="1">Multi-pass membrane protein</topology>
    </subcellularLocation>
</comment>
<feature type="domain" description="Type II secretion system protein GspF" evidence="9">
    <location>
        <begin position="56"/>
        <end position="178"/>
    </location>
</feature>
<dbReference type="InterPro" id="IPR003004">
    <property type="entry name" value="GspF/PilC"/>
</dbReference>
<evidence type="ECO:0000313" key="10">
    <source>
        <dbReference type="EMBL" id="ENO89222.1"/>
    </source>
</evidence>
<keyword evidence="11" id="KW-1185">Reference proteome</keyword>